<dbReference type="PROSITE" id="PS00134">
    <property type="entry name" value="TRYPSIN_HIS"/>
    <property type="match status" value="1"/>
</dbReference>
<sequence>MMNIVCIFFLYIVSNISCTSYIGDLQRSLPVPPKCGLPTSIVKRSVGGGPTSVSHFPWTVFLIYDDLNIENDPEQGFCGGSLINSRYVLTAAHCIDPEPVSVLLGTTDLRNYVRYVDVDKVLANPRYYQLSDTVFDGLYDIGLIQLAVNVEFSNSIYPICLPFQIENYEPPNTNTTFLASGWGTTKYINYKYILTVVKVKLVDFEECFKVFSTQDQTLHSKVFCAGGTIGTDTCFKDSGSPVVREINGTWILEGIVSSGLDKSCGTLNPALYTKVLKYEKWIREQILNDFYFSGKV</sequence>
<evidence type="ECO:0000256" key="3">
    <source>
        <dbReference type="SAM" id="SignalP"/>
    </source>
</evidence>
<accession>T1GG46</accession>
<evidence type="ECO:0000259" key="4">
    <source>
        <dbReference type="PROSITE" id="PS50240"/>
    </source>
</evidence>
<dbReference type="PROSITE" id="PS50240">
    <property type="entry name" value="TRYPSIN_DOM"/>
    <property type="match status" value="1"/>
</dbReference>
<comment type="similarity">
    <text evidence="2">Belongs to the peptidase S1 family. CLIP subfamily.</text>
</comment>
<keyword evidence="3" id="KW-0732">Signal</keyword>
<dbReference type="OMA" id="VECSEAI"/>
<dbReference type="GO" id="GO:0004252">
    <property type="term" value="F:serine-type endopeptidase activity"/>
    <property type="evidence" value="ECO:0007669"/>
    <property type="project" value="InterPro"/>
</dbReference>
<dbReference type="Gene3D" id="2.40.10.10">
    <property type="entry name" value="Trypsin-like serine proteases"/>
    <property type="match status" value="1"/>
</dbReference>
<dbReference type="InterPro" id="IPR051487">
    <property type="entry name" value="Ser/Thr_Proteases_Immune/Dev"/>
</dbReference>
<dbReference type="PRINTS" id="PR00722">
    <property type="entry name" value="CHYMOTRYPSIN"/>
</dbReference>
<dbReference type="Proteomes" id="UP000015102">
    <property type="component" value="Unassembled WGS sequence"/>
</dbReference>
<dbReference type="InterPro" id="IPR043504">
    <property type="entry name" value="Peptidase_S1_PA_chymotrypsin"/>
</dbReference>
<dbReference type="InterPro" id="IPR018114">
    <property type="entry name" value="TRYPSIN_HIS"/>
</dbReference>
<evidence type="ECO:0000256" key="1">
    <source>
        <dbReference type="ARBA" id="ARBA00023157"/>
    </source>
</evidence>
<dbReference type="EMBL" id="CAQQ02194788">
    <property type="status" value="NOT_ANNOTATED_CDS"/>
    <property type="molecule type" value="Genomic_DNA"/>
</dbReference>
<feature type="chain" id="PRO_5004577360" description="Peptidase S1 domain-containing protein" evidence="3">
    <location>
        <begin position="19"/>
        <end position="296"/>
    </location>
</feature>
<reference evidence="6" key="1">
    <citation type="submission" date="2013-02" db="EMBL/GenBank/DDBJ databases">
        <authorList>
            <person name="Hughes D."/>
        </authorList>
    </citation>
    <scope>NUCLEOTIDE SEQUENCE</scope>
    <source>
        <strain>Durham</strain>
        <strain evidence="6">NC isolate 2 -- Noor lab</strain>
    </source>
</reference>
<dbReference type="CDD" id="cd00190">
    <property type="entry name" value="Tryp_SPc"/>
    <property type="match status" value="1"/>
</dbReference>
<dbReference type="STRING" id="36166.T1GG46"/>
<dbReference type="SMART" id="SM00020">
    <property type="entry name" value="Tryp_SPc"/>
    <property type="match status" value="1"/>
</dbReference>
<keyword evidence="1" id="KW-1015">Disulfide bond</keyword>
<name>T1GG46_MEGSC</name>
<dbReference type="PANTHER" id="PTHR24256">
    <property type="entry name" value="TRYPTASE-RELATED"/>
    <property type="match status" value="1"/>
</dbReference>
<dbReference type="HOGENOM" id="CLU_006842_0_3_1"/>
<feature type="signal peptide" evidence="3">
    <location>
        <begin position="1"/>
        <end position="18"/>
    </location>
</feature>
<dbReference type="AlphaFoldDB" id="T1GG46"/>
<dbReference type="InterPro" id="IPR009003">
    <property type="entry name" value="Peptidase_S1_PA"/>
</dbReference>
<protein>
    <recommendedName>
        <fullName evidence="4">Peptidase S1 domain-containing protein</fullName>
    </recommendedName>
</protein>
<dbReference type="SUPFAM" id="SSF50494">
    <property type="entry name" value="Trypsin-like serine proteases"/>
    <property type="match status" value="1"/>
</dbReference>
<proteinExistence type="inferred from homology"/>
<dbReference type="EnsemblMetazoa" id="MESCA002355-RA">
    <property type="protein sequence ID" value="MESCA002355-PA"/>
    <property type="gene ID" value="MESCA002355"/>
</dbReference>
<feature type="domain" description="Peptidase S1" evidence="4">
    <location>
        <begin position="45"/>
        <end position="287"/>
    </location>
</feature>
<organism evidence="5 6">
    <name type="scientific">Megaselia scalaris</name>
    <name type="common">Humpbacked fly</name>
    <name type="synonym">Phora scalaris</name>
    <dbReference type="NCBI Taxonomy" id="36166"/>
    <lineage>
        <taxon>Eukaryota</taxon>
        <taxon>Metazoa</taxon>
        <taxon>Ecdysozoa</taxon>
        <taxon>Arthropoda</taxon>
        <taxon>Hexapoda</taxon>
        <taxon>Insecta</taxon>
        <taxon>Pterygota</taxon>
        <taxon>Neoptera</taxon>
        <taxon>Endopterygota</taxon>
        <taxon>Diptera</taxon>
        <taxon>Brachycera</taxon>
        <taxon>Muscomorpha</taxon>
        <taxon>Platypezoidea</taxon>
        <taxon>Phoridae</taxon>
        <taxon>Megaseliini</taxon>
        <taxon>Megaselia</taxon>
    </lineage>
</organism>
<evidence type="ECO:0000313" key="5">
    <source>
        <dbReference type="EnsemblMetazoa" id="MESCA002355-PA"/>
    </source>
</evidence>
<dbReference type="Pfam" id="PF00089">
    <property type="entry name" value="Trypsin"/>
    <property type="match status" value="1"/>
</dbReference>
<dbReference type="InterPro" id="IPR001254">
    <property type="entry name" value="Trypsin_dom"/>
</dbReference>
<dbReference type="InterPro" id="IPR001314">
    <property type="entry name" value="Peptidase_S1A"/>
</dbReference>
<keyword evidence="6" id="KW-1185">Reference proteome</keyword>
<evidence type="ECO:0000313" key="6">
    <source>
        <dbReference type="Proteomes" id="UP000015102"/>
    </source>
</evidence>
<evidence type="ECO:0000256" key="2">
    <source>
        <dbReference type="ARBA" id="ARBA00024195"/>
    </source>
</evidence>
<reference evidence="5" key="2">
    <citation type="submission" date="2015-06" db="UniProtKB">
        <authorList>
            <consortium name="EnsemblMetazoa"/>
        </authorList>
    </citation>
    <scope>IDENTIFICATION</scope>
</reference>
<dbReference type="GO" id="GO:0006508">
    <property type="term" value="P:proteolysis"/>
    <property type="evidence" value="ECO:0007669"/>
    <property type="project" value="InterPro"/>
</dbReference>